<protein>
    <submittedName>
        <fullName evidence="1">Uncharacterized protein</fullName>
    </submittedName>
</protein>
<name>A0ABX6IKX8_9ACTN</name>
<sequence>MIYRLCLSCSVVAANADTSHLDAEDELRVTAFLEAAGLLALVGEQDEAGYWDCDCCGWTQIGDPAQRWETM</sequence>
<keyword evidence="2" id="KW-1185">Reference proteome</keyword>
<gene>
    <name evidence="1" type="ORF">GII31_13730</name>
</gene>
<dbReference type="EMBL" id="CP045809">
    <property type="protein sequence ID" value="QHN35771.1"/>
    <property type="molecule type" value="Genomic_DNA"/>
</dbReference>
<accession>A0ABX6IKX8</accession>
<dbReference type="Proteomes" id="UP001059836">
    <property type="component" value="Chromosome"/>
</dbReference>
<organism evidence="1 2">
    <name type="scientific">Gordonia pseudamarae</name>
    <dbReference type="NCBI Taxonomy" id="2831662"/>
    <lineage>
        <taxon>Bacteria</taxon>
        <taxon>Bacillati</taxon>
        <taxon>Actinomycetota</taxon>
        <taxon>Actinomycetes</taxon>
        <taxon>Mycobacteriales</taxon>
        <taxon>Gordoniaceae</taxon>
        <taxon>Gordonia</taxon>
    </lineage>
</organism>
<dbReference type="RefSeq" id="WP_213243920.1">
    <property type="nucleotide sequence ID" value="NZ_CP045806.1"/>
</dbReference>
<reference evidence="1" key="1">
    <citation type="journal article" date="2021" name="Nat. Microbiol.">
        <title>Cocultivation of an ultrasmall environmental parasitic bacterium with lytic ability against bacteria associated with wastewater foams.</title>
        <authorList>
            <person name="Batinovic S."/>
            <person name="Rose J.J.A."/>
            <person name="Ratcliffe J."/>
            <person name="Seviour R.J."/>
            <person name="Petrovski S."/>
        </authorList>
    </citation>
    <scope>NUCLEOTIDE SEQUENCE</scope>
    <source>
        <strain evidence="1">CON9</strain>
    </source>
</reference>
<proteinExistence type="predicted"/>
<evidence type="ECO:0000313" key="1">
    <source>
        <dbReference type="EMBL" id="QHN35771.1"/>
    </source>
</evidence>
<evidence type="ECO:0000313" key="2">
    <source>
        <dbReference type="Proteomes" id="UP001059836"/>
    </source>
</evidence>